<keyword evidence="2" id="KW-1185">Reference proteome</keyword>
<organism evidence="1 2">
    <name type="scientific">Ureibacillus massiliensis 4400831 = CIP 108448 = CCUG 49529</name>
    <dbReference type="NCBI Taxonomy" id="1211035"/>
    <lineage>
        <taxon>Bacteria</taxon>
        <taxon>Bacillati</taxon>
        <taxon>Bacillota</taxon>
        <taxon>Bacilli</taxon>
        <taxon>Bacillales</taxon>
        <taxon>Caryophanaceae</taxon>
        <taxon>Ureibacillus</taxon>
    </lineage>
</organism>
<dbReference type="OrthoDB" id="2353562at2"/>
<dbReference type="eggNOG" id="ENOG5033EED">
    <property type="taxonomic scope" value="Bacteria"/>
</dbReference>
<gene>
    <name evidence="1" type="ORF">CD30_14555</name>
</gene>
<dbReference type="AlphaFoldDB" id="A0A0A3JSA9"/>
<evidence type="ECO:0000313" key="1">
    <source>
        <dbReference type="EMBL" id="KGR89887.1"/>
    </source>
</evidence>
<accession>A0A0A3JSA9</accession>
<dbReference type="Proteomes" id="UP000030595">
    <property type="component" value="Unassembled WGS sequence"/>
</dbReference>
<reference evidence="1 2" key="1">
    <citation type="submission" date="2014-02" db="EMBL/GenBank/DDBJ databases">
        <title>Draft genome sequence of Lysinibacillus massiliensis CCUG 49529.</title>
        <authorList>
            <person name="Zhang F."/>
            <person name="Wang G."/>
            <person name="Zhang L."/>
        </authorList>
    </citation>
    <scope>NUCLEOTIDE SEQUENCE [LARGE SCALE GENOMIC DNA]</scope>
    <source>
        <strain evidence="1 2">CCUG 49529</strain>
    </source>
</reference>
<comment type="caution">
    <text evidence="1">The sequence shown here is derived from an EMBL/GenBank/DDBJ whole genome shotgun (WGS) entry which is preliminary data.</text>
</comment>
<protein>
    <submittedName>
        <fullName evidence="1">Uncharacterized protein</fullName>
    </submittedName>
</protein>
<evidence type="ECO:0000313" key="2">
    <source>
        <dbReference type="Proteomes" id="UP000030595"/>
    </source>
</evidence>
<name>A0A0A3JSA9_9BACL</name>
<sequence>MTIKLKIEEVIFDTLYEADVWADSIASEIYGRIYDGYITPDYKVACSLAFRLASIDECRVYTRKIIKKGEKNRYEVYVTFNI</sequence>
<dbReference type="RefSeq" id="WP_036178106.1">
    <property type="nucleotide sequence ID" value="NZ_AVCZ01000031.1"/>
</dbReference>
<dbReference type="EMBL" id="JPVQ01000031">
    <property type="protein sequence ID" value="KGR89887.1"/>
    <property type="molecule type" value="Genomic_DNA"/>
</dbReference>
<proteinExistence type="predicted"/>